<organism evidence="2 3">
    <name type="scientific">Streptomyces nigrescens</name>
    <dbReference type="NCBI Taxonomy" id="1920"/>
    <lineage>
        <taxon>Bacteria</taxon>
        <taxon>Bacillati</taxon>
        <taxon>Actinomycetota</taxon>
        <taxon>Actinomycetes</taxon>
        <taxon>Kitasatosporales</taxon>
        <taxon>Streptomycetaceae</taxon>
        <taxon>Streptomyces</taxon>
    </lineage>
</organism>
<sequence>MNAWLLACNADVFDLGSFRRDGQELQSWSVVRYRNQMAEGDRFVMWLTGPKGGLIGRGRLTGSPTQQASSPDKYWREDPGTRWYAPLAMDEWLERPVPRSHFTADPRFAETTTLRTLFAGNPHRLNDAQWQAFSDAFGGSSADGEPEWDLQPGDTVLRKKLHDRYGGSRQGDISKCKKSSNVLVFTDPRTGHQHGYFDEWAEDGTFHYTGDGQKGDQDFTSVGNAAIRDHVRTGLALRLFEGSRGTIRYVGEFAVDPVTSYSYSRAPETGGGATRQVIRFHLVPVGAESQPTTVPVGSGYRVADESVEPAAAQPSTPDSDLTGRNLRTHRRLQNDLAAAASAQGLTVLSPSAADPDFDLAWRRHDEDLTVCEVKSLTRVNETRQLRAGIGQLLDYYDRLRGRAARVRAVLWVEHEPTDARWLRLCERVGIELAWPGREDDVLG</sequence>
<proteinExistence type="predicted"/>
<dbReference type="Proteomes" id="UP001210609">
    <property type="component" value="Chromosome"/>
</dbReference>
<protein>
    <recommendedName>
        <fullName evidence="1">ScoMcrA-like SRA domain-containing protein</fullName>
    </recommendedName>
</protein>
<gene>
    <name evidence="2" type="ORF">STRLI_005072</name>
</gene>
<dbReference type="SUPFAM" id="SSF88697">
    <property type="entry name" value="PUA domain-like"/>
    <property type="match status" value="1"/>
</dbReference>
<keyword evidence="3" id="KW-1185">Reference proteome</keyword>
<dbReference type="Pfam" id="PF26348">
    <property type="entry name" value="SRA_ScoMcrA"/>
    <property type="match status" value="1"/>
</dbReference>
<accession>A0ABY7IJL8</accession>
<evidence type="ECO:0000313" key="3">
    <source>
        <dbReference type="Proteomes" id="UP001210609"/>
    </source>
</evidence>
<dbReference type="EMBL" id="CP114202">
    <property type="protein sequence ID" value="WAT98957.1"/>
    <property type="molecule type" value="Genomic_DNA"/>
</dbReference>
<feature type="domain" description="ScoMcrA-like SRA" evidence="1">
    <location>
        <begin position="158"/>
        <end position="290"/>
    </location>
</feature>
<dbReference type="InterPro" id="IPR015947">
    <property type="entry name" value="PUA-like_sf"/>
</dbReference>
<dbReference type="InterPro" id="IPR058712">
    <property type="entry name" value="SRA_ScoMcrA"/>
</dbReference>
<evidence type="ECO:0000259" key="1">
    <source>
        <dbReference type="Pfam" id="PF26348"/>
    </source>
</evidence>
<reference evidence="2 3" key="1">
    <citation type="submission" date="2022-12" db="EMBL/GenBank/DDBJ databases">
        <authorList>
            <person name="Ruckert C."/>
            <person name="Busche T."/>
            <person name="Kalinowski J."/>
            <person name="Wittmann C."/>
        </authorList>
    </citation>
    <scope>NUCLEOTIDE SEQUENCE [LARGE SCALE GENOMIC DNA]</scope>
    <source>
        <strain evidence="2 3">DSM 40555</strain>
    </source>
</reference>
<name>A0ABY7IJL8_STRNI</name>
<dbReference type="RefSeq" id="WP_159488232.1">
    <property type="nucleotide sequence ID" value="NZ_BLIP01000001.1"/>
</dbReference>
<evidence type="ECO:0000313" key="2">
    <source>
        <dbReference type="EMBL" id="WAT98957.1"/>
    </source>
</evidence>